<dbReference type="FunFam" id="1.20.5.340:FF:000003">
    <property type="entry name" value="Myosin heavy chain"/>
    <property type="match status" value="1"/>
</dbReference>
<evidence type="ECO:0000256" key="6">
    <source>
        <dbReference type="ARBA" id="ARBA00022741"/>
    </source>
</evidence>
<reference evidence="17 18" key="1">
    <citation type="submission" date="2018-05" db="EMBL/GenBank/DDBJ databases">
        <authorList>
            <person name="Datahose"/>
        </authorList>
    </citation>
    <scope>NUCLEOTIDE SEQUENCE</scope>
</reference>
<dbReference type="Gene3D" id="1.20.5.4820">
    <property type="match status" value="1"/>
</dbReference>
<dbReference type="GO" id="GO:0051015">
    <property type="term" value="F:actin filament binding"/>
    <property type="evidence" value="ECO:0007669"/>
    <property type="project" value="InterPro"/>
</dbReference>
<dbReference type="Gene3D" id="1.20.120.720">
    <property type="entry name" value="Myosin VI head, motor domain, U50 subdomain"/>
    <property type="match status" value="1"/>
</dbReference>
<feature type="binding site" evidence="13">
    <location>
        <begin position="173"/>
        <end position="180"/>
    </location>
    <ligand>
        <name>ATP</name>
        <dbReference type="ChEBI" id="CHEBI:30616"/>
    </ligand>
</feature>
<dbReference type="GeneTree" id="ENSGT00940000162888"/>
<dbReference type="Pfam" id="PF02736">
    <property type="entry name" value="Myosin_N"/>
    <property type="match status" value="1"/>
</dbReference>
<dbReference type="GO" id="GO:0016460">
    <property type="term" value="C:myosin II complex"/>
    <property type="evidence" value="ECO:0007669"/>
    <property type="project" value="TreeGrafter"/>
</dbReference>
<dbReference type="InterPro" id="IPR008989">
    <property type="entry name" value="Myosin_S1_N"/>
</dbReference>
<dbReference type="CDD" id="cd01377">
    <property type="entry name" value="MYSc_class_II"/>
    <property type="match status" value="1"/>
</dbReference>
<feature type="domain" description="Myosin motor" evidence="15">
    <location>
        <begin position="80"/>
        <end position="775"/>
    </location>
</feature>
<keyword evidence="3" id="KW-0787">Thick filament</keyword>
<keyword evidence="9 13" id="KW-0518">Myosin</keyword>
<evidence type="ECO:0000256" key="9">
    <source>
        <dbReference type="ARBA" id="ARBA00023123"/>
    </source>
</evidence>
<dbReference type="PANTHER" id="PTHR45615:SF44">
    <property type="entry name" value="MYOSIN HEAVY CHAIN 4-RELATED"/>
    <property type="match status" value="1"/>
</dbReference>
<dbReference type="Gene3D" id="1.20.58.530">
    <property type="match status" value="1"/>
</dbReference>
<comment type="similarity">
    <text evidence="2 13">Belongs to the TRAFAC class myosin-kinesin ATPase superfamily. Myosin family.</text>
</comment>
<dbReference type="Gene3D" id="6.10.250.2420">
    <property type="match status" value="1"/>
</dbReference>
<dbReference type="FunFam" id="2.30.30.360:FF:000001">
    <property type="entry name" value="Myosin heavy chain"/>
    <property type="match status" value="1"/>
</dbReference>
<dbReference type="GO" id="GO:0000146">
    <property type="term" value="F:microfilament motor activity"/>
    <property type="evidence" value="ECO:0007669"/>
    <property type="project" value="TreeGrafter"/>
</dbReference>
<dbReference type="Pfam" id="PF00063">
    <property type="entry name" value="Myosin_head"/>
    <property type="match status" value="1"/>
</dbReference>
<evidence type="ECO:0000256" key="8">
    <source>
        <dbReference type="ARBA" id="ARBA00023054"/>
    </source>
</evidence>
<keyword evidence="12 13" id="KW-0009">Actin-binding</keyword>
<evidence type="ECO:0000256" key="4">
    <source>
        <dbReference type="ARBA" id="ARBA00022481"/>
    </source>
</evidence>
<evidence type="ECO:0000256" key="7">
    <source>
        <dbReference type="ARBA" id="ARBA00022840"/>
    </source>
</evidence>
<dbReference type="InterPro" id="IPR027417">
    <property type="entry name" value="P-loop_NTPase"/>
</dbReference>
<dbReference type="FunFam" id="1.20.5.340:FF:000002">
    <property type="entry name" value="Myosin heavy chain"/>
    <property type="match status" value="1"/>
</dbReference>
<dbReference type="InterPro" id="IPR004009">
    <property type="entry name" value="SH3_Myosin"/>
</dbReference>
<dbReference type="SUPFAM" id="SSF52540">
    <property type="entry name" value="P-loop containing nucleoside triphosphate hydrolases"/>
    <property type="match status" value="1"/>
</dbReference>
<accession>A0AAX7U5C2</accession>
<keyword evidence="7 13" id="KW-0067">ATP-binding</keyword>
<dbReference type="PROSITE" id="PS51844">
    <property type="entry name" value="SH3_LIKE"/>
    <property type="match status" value="1"/>
</dbReference>
<evidence type="ECO:0000256" key="2">
    <source>
        <dbReference type="ARBA" id="ARBA00008314"/>
    </source>
</evidence>
<name>A0AAX7U5C2_ASTCA</name>
<evidence type="ECO:0000313" key="18">
    <source>
        <dbReference type="Proteomes" id="UP000265100"/>
    </source>
</evidence>
<keyword evidence="8 14" id="KW-0175">Coiled coil</keyword>
<dbReference type="FunFam" id="1.20.5.370:FF:000007">
    <property type="entry name" value="Myosin heavy chain"/>
    <property type="match status" value="1"/>
</dbReference>
<feature type="coiled-coil region" evidence="14">
    <location>
        <begin position="1329"/>
        <end position="1592"/>
    </location>
</feature>
<evidence type="ECO:0000259" key="16">
    <source>
        <dbReference type="PROSITE" id="PS51844"/>
    </source>
</evidence>
<evidence type="ECO:0000256" key="11">
    <source>
        <dbReference type="ARBA" id="ARBA00023179"/>
    </source>
</evidence>
<comment type="subcellular location">
    <subcellularLocation>
        <location evidence="1">Cytoplasm</location>
        <location evidence="1">Myofibril</location>
    </subcellularLocation>
</comment>
<dbReference type="FunFam" id="1.20.58.530:FF:000001">
    <property type="entry name" value="Myosin heavy chain"/>
    <property type="match status" value="1"/>
</dbReference>
<dbReference type="FunFam" id="1.20.5.4820:FF:000001">
    <property type="entry name" value="Myosin heavy chain"/>
    <property type="match status" value="1"/>
</dbReference>
<dbReference type="PROSITE" id="PS51456">
    <property type="entry name" value="MYOSIN_MOTOR"/>
    <property type="match status" value="1"/>
</dbReference>
<dbReference type="FunFam" id="3.40.850.10:FF:000024">
    <property type="entry name" value="Myosin heavy chain, isoform J"/>
    <property type="match status" value="1"/>
</dbReference>
<evidence type="ECO:0000256" key="10">
    <source>
        <dbReference type="ARBA" id="ARBA00023175"/>
    </source>
</evidence>
<feature type="domain" description="Myosin N-terminal SH3-like" evidence="16">
    <location>
        <begin position="27"/>
        <end position="76"/>
    </location>
</feature>
<dbReference type="FunFam" id="1.20.5.340:FF:000006">
    <property type="entry name" value="Myosin heavy chain"/>
    <property type="match status" value="1"/>
</dbReference>
<dbReference type="FunFam" id="1.10.10.820:FF:000001">
    <property type="entry name" value="Myosin heavy chain"/>
    <property type="match status" value="1"/>
</dbReference>
<evidence type="ECO:0000256" key="1">
    <source>
        <dbReference type="ARBA" id="ARBA00004657"/>
    </source>
</evidence>
<keyword evidence="11" id="KW-0514">Muscle protein</keyword>
<evidence type="ECO:0000313" key="17">
    <source>
        <dbReference type="Ensembl" id="ENSACLP00000064489.1"/>
    </source>
</evidence>
<dbReference type="FunFam" id="1.20.5.370:FF:000008">
    <property type="entry name" value="Myosin heavy chain"/>
    <property type="match status" value="1"/>
</dbReference>
<sequence>MEQYGHAAIYLRKPERERIEAQTAPFDAKSAYFVTDPEEMYVKGKLVKKEGGKATVETLKGKVITVKEDDIHPMNPPKFDKIEDMAMMTHLNEPAVLFNLKERFASWMIYTYSGLFCVVVNPYKWLPVYDAQVVVAYRGKKRIEAPPHIFSISDNAYQFMLTDRENQSILITGESGAGKTVNTKRVIQYFAIIAMTGSKKAEPTPGKMQGSLEDQIIAANPLLEAYGNAKTVRNDNSSRFGKFIRIHFATTGKLASADIETYLLEKSRVTFQLSAERSYHIFYQLMTGHKPELLEALLITTNPFDYPMISQGEVTVKSINDVEEFIATDTAIDILGFTAEEKVGIYKLTGAVMHHGNMKFKQKQREEQAEPDGTEVADKIAYLMGLNSADMLKALCYPRVKVGNEMVTKGQTVQQVNNAVSALCKSVYEKMFLWMVIRINEMLDTKQPRQFFIGVLDIAGFEIFDFNSLEQLCINFTNEKLQQFFNHHMFVLEQEEYKKEGIEWEFIDFGMDLAACIELIEKPMGIFSILEEECMFPKASDTTFKNKLHDQHLGKTKCFEKPKPAKGKAEAHFALVHYAGTVDYNITGWLDKNKDPLNDSVVQLYQKSSNKLLALLYAAHAGADEAAGGGKKGGKKKGGSFQTVSALFRENLAKLMTNLRSTHPHFVRCLIPNESKTPGLMENALVIHQLRCNGVLEGIRICRKGFPSRILYGDFKQRYKVLNASVIPEGQFIDNKKASEKLLGSINVDHTQYKFGHTKVFFKAGLLGTLEEMRDEKLAELVTMTQALCRGYVMRKEFVKMMERRESIYTIQYNIRSFMNVKNWPWLKLYFKIKPLLKSAETEKELQNMKENYDKMKTDLAAALAKKKELEEKMVGLLQEKNDLQLQVSEVDNLSDAEERCEGLIKSKIQLEAKLKETSERLEDEEEINAELTAKKRKLEDECSELKKDIDDLELTLAKVEKEKHATENKVKNLTEEMASQDEAIAKLTKEKKALQEAHQQTLDDLQAEEDKVNTLTKAKTKLEQQVDDLEGSLEQEKKLRMDLERAKRKLEGDLKLAQESIMDLENDKQQSDEKIKKKDFEISQLLSKIEDEQTLGAQLQKKIKELQARIEELEEEIEAERAARAKVEKQRADLSRELEEISERLEEAGGATAAQIEMNKKREAEFQKLRRDLEESTLQHEATAAALRKKQADTVAELGEQIDNLQRVKQKLEKEKSEYKMEIDDLSSNMEAVAKAKGNLEKMCRTLEDQLSELKAKNDENVRQLNDINAQKARLQTENGEYSRQLEEKEALVSQLTRGKQAFTQQTEELKRHVEEEVKAKNALAHAVQSARHDCDLLREQFEEEQEAKAELQRGMSKANSEVAQWRSKYETDAIQRTEELEEAKKKLAQRLQEAEESIEAVNSKCASLEKTKQRLQGEVEDLMIDVERANALAANLDKKQRNFDKVLAEWKQKYEENQAELEGAQKEARSLSTELFKMKNSYEEALDHLETMKRENKNLQQEISDLTEQIGETGKTIHELEKAKKTVETEKSEIQTALEEAEGTLEHEEAKILRIQLELNQVKGEIDRKLAEKDEEMEQIKRNSQRVIDSMQSTLDAEVRSRNDALRVRELEGEVEAEQRRGADAVKGVRKYERRVKELTYQTEEDKKNVVRLQDLVDKLQLKVKAYKRQAEDAEEQANTHMSRLRKVQHEMEEAQERADIAESQVNKLRAKSRDAGKVIHLI</sequence>
<dbReference type="Gene3D" id="2.30.30.360">
    <property type="entry name" value="Myosin S1 fragment, N-terminal"/>
    <property type="match status" value="1"/>
</dbReference>
<keyword evidence="10 13" id="KW-0505">Motor protein</keyword>
<evidence type="ECO:0000259" key="15">
    <source>
        <dbReference type="PROSITE" id="PS51456"/>
    </source>
</evidence>
<dbReference type="Ensembl" id="ENSACLT00000088331.1">
    <property type="protein sequence ID" value="ENSACLP00000064489.1"/>
    <property type="gene ID" value="ENSACLG00000029934.1"/>
</dbReference>
<dbReference type="PRINTS" id="PR00193">
    <property type="entry name" value="MYOSINHEAVY"/>
</dbReference>
<dbReference type="SMART" id="SM00242">
    <property type="entry name" value="MYSc"/>
    <property type="match status" value="1"/>
</dbReference>
<dbReference type="Gene3D" id="1.20.5.340">
    <property type="match status" value="5"/>
</dbReference>
<evidence type="ECO:0008006" key="19">
    <source>
        <dbReference type="Google" id="ProtNLM"/>
    </source>
</evidence>
<feature type="coiled-coil region" evidence="14">
    <location>
        <begin position="839"/>
        <end position="1293"/>
    </location>
</feature>
<dbReference type="Proteomes" id="UP000265100">
    <property type="component" value="Chromosome 4"/>
</dbReference>
<dbReference type="SUPFAM" id="SSF90257">
    <property type="entry name" value="Myosin rod fragments"/>
    <property type="match status" value="5"/>
</dbReference>
<dbReference type="Pfam" id="PF01576">
    <property type="entry name" value="Myosin_tail_1"/>
    <property type="match status" value="1"/>
</dbReference>
<dbReference type="InterPro" id="IPR036961">
    <property type="entry name" value="Kinesin_motor_dom_sf"/>
</dbReference>
<evidence type="ECO:0000256" key="14">
    <source>
        <dbReference type="SAM" id="Coils"/>
    </source>
</evidence>
<dbReference type="InterPro" id="IPR001609">
    <property type="entry name" value="Myosin_head_motor_dom-like"/>
</dbReference>
<dbReference type="InterPro" id="IPR002928">
    <property type="entry name" value="Myosin_tail"/>
</dbReference>
<dbReference type="FunFam" id="1.20.5.340:FF:000013">
    <property type="entry name" value="Myosin heavy chain"/>
    <property type="match status" value="1"/>
</dbReference>
<dbReference type="GO" id="GO:0005524">
    <property type="term" value="F:ATP binding"/>
    <property type="evidence" value="ECO:0007669"/>
    <property type="project" value="UniProtKB-UniRule"/>
</dbReference>
<reference evidence="17" key="3">
    <citation type="submission" date="2025-08" db="UniProtKB">
        <authorList>
            <consortium name="Ensembl"/>
        </authorList>
    </citation>
    <scope>IDENTIFICATION</scope>
</reference>
<evidence type="ECO:0000256" key="13">
    <source>
        <dbReference type="PROSITE-ProRule" id="PRU00782"/>
    </source>
</evidence>
<dbReference type="Gene3D" id="1.20.5.370">
    <property type="match status" value="1"/>
</dbReference>
<keyword evidence="4" id="KW-0488">Methylation</keyword>
<dbReference type="FunFam" id="1.20.120.720:FF:000001">
    <property type="entry name" value="Myosin heavy chain, muscle"/>
    <property type="match status" value="1"/>
</dbReference>
<dbReference type="FunFam" id="1.20.5.340:FF:000004">
    <property type="entry name" value="Myosin heavy chain"/>
    <property type="match status" value="1"/>
</dbReference>
<dbReference type="PANTHER" id="PTHR45615">
    <property type="entry name" value="MYOSIN HEAVY CHAIN, NON-MUSCLE"/>
    <property type="match status" value="1"/>
</dbReference>
<keyword evidence="5" id="KW-0963">Cytoplasm</keyword>
<reference evidence="17" key="4">
    <citation type="submission" date="2025-09" db="UniProtKB">
        <authorList>
            <consortium name="Ensembl"/>
        </authorList>
    </citation>
    <scope>IDENTIFICATION</scope>
</reference>
<dbReference type="GO" id="GO:0030016">
    <property type="term" value="C:myofibril"/>
    <property type="evidence" value="ECO:0007669"/>
    <property type="project" value="UniProtKB-SubCell"/>
</dbReference>
<keyword evidence="18" id="KW-1185">Reference proteome</keyword>
<evidence type="ECO:0000256" key="3">
    <source>
        <dbReference type="ARBA" id="ARBA00022433"/>
    </source>
</evidence>
<reference evidence="18" key="2">
    <citation type="submission" date="2023-03" db="EMBL/GenBank/DDBJ databases">
        <authorList>
            <consortium name="Wellcome Sanger Institute Data Sharing"/>
        </authorList>
    </citation>
    <scope>NUCLEOTIDE SEQUENCE [LARGE SCALE GENOMIC DNA]</scope>
</reference>
<feature type="coiled-coil region" evidence="14">
    <location>
        <begin position="1631"/>
        <end position="1714"/>
    </location>
</feature>
<dbReference type="Gene3D" id="3.40.850.10">
    <property type="entry name" value="Kinesin motor domain"/>
    <property type="match status" value="1"/>
</dbReference>
<protein>
    <recommendedName>
        <fullName evidence="19">Myosin, heavy chain b</fullName>
    </recommendedName>
</protein>
<organism evidence="17 18">
    <name type="scientific">Astatotilapia calliptera</name>
    <name type="common">Eastern happy</name>
    <name type="synonym">Chromis callipterus</name>
    <dbReference type="NCBI Taxonomy" id="8154"/>
    <lineage>
        <taxon>Eukaryota</taxon>
        <taxon>Metazoa</taxon>
        <taxon>Chordata</taxon>
        <taxon>Craniata</taxon>
        <taxon>Vertebrata</taxon>
        <taxon>Euteleostomi</taxon>
        <taxon>Actinopterygii</taxon>
        <taxon>Neopterygii</taxon>
        <taxon>Teleostei</taxon>
        <taxon>Neoteleostei</taxon>
        <taxon>Acanthomorphata</taxon>
        <taxon>Ovalentaria</taxon>
        <taxon>Cichlomorphae</taxon>
        <taxon>Cichliformes</taxon>
        <taxon>Cichlidae</taxon>
        <taxon>African cichlids</taxon>
        <taxon>Pseudocrenilabrinae</taxon>
        <taxon>Haplochromini</taxon>
        <taxon>Astatotilapia</taxon>
    </lineage>
</organism>
<proteinExistence type="inferred from homology"/>
<dbReference type="InterPro" id="IPR014751">
    <property type="entry name" value="XRCC4-like_C"/>
</dbReference>
<evidence type="ECO:0000256" key="12">
    <source>
        <dbReference type="ARBA" id="ARBA00023203"/>
    </source>
</evidence>
<dbReference type="Gene3D" id="1.10.10.820">
    <property type="match status" value="1"/>
</dbReference>
<dbReference type="GO" id="GO:0032982">
    <property type="term" value="C:myosin filament"/>
    <property type="evidence" value="ECO:0007669"/>
    <property type="project" value="UniProtKB-KW"/>
</dbReference>
<keyword evidence="6 13" id="KW-0547">Nucleotide-binding</keyword>
<evidence type="ECO:0000256" key="5">
    <source>
        <dbReference type="ARBA" id="ARBA00022490"/>
    </source>
</evidence>
<feature type="region of interest" description="Actin-binding" evidence="13">
    <location>
        <begin position="652"/>
        <end position="674"/>
    </location>
</feature>
<dbReference type="PROSITE" id="PS50096">
    <property type="entry name" value="IQ"/>
    <property type="match status" value="1"/>
</dbReference>